<name>A0A7C2XQA8_9BACT</name>
<evidence type="ECO:0000313" key="3">
    <source>
        <dbReference type="EMBL" id="HET98513.1"/>
    </source>
</evidence>
<evidence type="ECO:0000256" key="1">
    <source>
        <dbReference type="SAM" id="MobiDB-lite"/>
    </source>
</evidence>
<dbReference type="Pfam" id="PF02120">
    <property type="entry name" value="Flg_hook"/>
    <property type="match status" value="1"/>
</dbReference>
<dbReference type="PANTHER" id="PTHR37533">
    <property type="entry name" value="FLAGELLAR HOOK-LENGTH CONTROL PROTEIN"/>
    <property type="match status" value="1"/>
</dbReference>
<reference evidence="3" key="1">
    <citation type="journal article" date="2020" name="mSystems">
        <title>Genome- and Community-Level Interaction Insights into Carbon Utilization and Element Cycling Functions of Hydrothermarchaeota in Hydrothermal Sediment.</title>
        <authorList>
            <person name="Zhou Z."/>
            <person name="Liu Y."/>
            <person name="Xu W."/>
            <person name="Pan J."/>
            <person name="Luo Z.H."/>
            <person name="Li M."/>
        </authorList>
    </citation>
    <scope>NUCLEOTIDE SEQUENCE [LARGE SCALE GENOMIC DNA]</scope>
    <source>
        <strain evidence="3">SpSt-1224</strain>
    </source>
</reference>
<evidence type="ECO:0000259" key="2">
    <source>
        <dbReference type="Pfam" id="PF02120"/>
    </source>
</evidence>
<keyword evidence="3" id="KW-0282">Flagellum</keyword>
<dbReference type="InterPro" id="IPR021136">
    <property type="entry name" value="Flagellar_hook_control-like_C"/>
</dbReference>
<dbReference type="InterPro" id="IPR038610">
    <property type="entry name" value="FliK-like_C_sf"/>
</dbReference>
<keyword evidence="3" id="KW-0966">Cell projection</keyword>
<feature type="region of interest" description="Disordered" evidence="1">
    <location>
        <begin position="268"/>
        <end position="300"/>
    </location>
</feature>
<feature type="non-terminal residue" evidence="3">
    <location>
        <position position="1"/>
    </location>
</feature>
<dbReference type="EMBL" id="DSDS01000167">
    <property type="protein sequence ID" value="HET98513.1"/>
    <property type="molecule type" value="Genomic_DNA"/>
</dbReference>
<keyword evidence="3" id="KW-0969">Cilium</keyword>
<dbReference type="Proteomes" id="UP000885986">
    <property type="component" value="Unassembled WGS sequence"/>
</dbReference>
<dbReference type="PANTHER" id="PTHR37533:SF2">
    <property type="entry name" value="FLAGELLAR HOOK-LENGTH CONTROL PROTEIN"/>
    <property type="match status" value="1"/>
</dbReference>
<sequence length="448" mass="49826">FLARLSRHFLEMDHESPVLVPETDLPYLQLLLSRLGVPTEEVERLGEQAVRGDNTLNLVAFLQGLEDLNPQDFELPDGNLSLTGWDAEQLLVVLDAAGVSRALQRELLPELHAPWEQPQRPNLPLELDLGRFRELLARGLAEVQSGRPQADIPEFLAQLKEIFTRADFAEQRVGWSPAVQGAVEKIYGQLLESVDLAAVKVERVGPVVSLKEELRLAEKFAEPEKDALVGGRMVAQAVAQAGLAADGEAELNGESFSGRHFLSELREHGRGGEAVPATDAGSADNPRAEALRAPAGPPRFSSQWEQQIFNRISSGVTAGLQRNEHHLVMHLYPRELGEVRVEMLVRDNQVSLSFAMENSKVKEVLERHMDLFRESLERRGFQLGECMVSVDRQGRDESGEAWQRFTSAWSNQRGSGMVRRENLAEVPESVLYQRPSGSGREQGVDLFA</sequence>
<protein>
    <submittedName>
        <fullName evidence="3">Flagellar hook-length control protein FliK</fullName>
    </submittedName>
</protein>
<feature type="domain" description="Flagellar hook-length control protein-like C-terminal" evidence="2">
    <location>
        <begin position="320"/>
        <end position="394"/>
    </location>
</feature>
<dbReference type="AlphaFoldDB" id="A0A7C2XQA8"/>
<gene>
    <name evidence="3" type="ORF">ENN98_07490</name>
</gene>
<accession>A0A7C2XQA8</accession>
<dbReference type="CDD" id="cd17470">
    <property type="entry name" value="T3SS_Flik_C"/>
    <property type="match status" value="1"/>
</dbReference>
<dbReference type="Gene3D" id="3.30.750.140">
    <property type="match status" value="1"/>
</dbReference>
<organism evidence="3">
    <name type="scientific">Desulfurivibrio alkaliphilus</name>
    <dbReference type="NCBI Taxonomy" id="427923"/>
    <lineage>
        <taxon>Bacteria</taxon>
        <taxon>Pseudomonadati</taxon>
        <taxon>Thermodesulfobacteriota</taxon>
        <taxon>Desulfobulbia</taxon>
        <taxon>Desulfobulbales</taxon>
        <taxon>Desulfobulbaceae</taxon>
        <taxon>Desulfurivibrio</taxon>
    </lineage>
</organism>
<proteinExistence type="predicted"/>
<dbReference type="InterPro" id="IPR052563">
    <property type="entry name" value="FliK"/>
</dbReference>
<comment type="caution">
    <text evidence="3">The sequence shown here is derived from an EMBL/GenBank/DDBJ whole genome shotgun (WGS) entry which is preliminary data.</text>
</comment>